<organism evidence="10 11">
    <name type="scientific">Candidatus Phytoplasma phoenicium</name>
    <dbReference type="NCBI Taxonomy" id="198422"/>
    <lineage>
        <taxon>Bacteria</taxon>
        <taxon>Bacillati</taxon>
        <taxon>Mycoplasmatota</taxon>
        <taxon>Mollicutes</taxon>
        <taxon>Acholeplasmatales</taxon>
        <taxon>Acholeplasmataceae</taxon>
        <taxon>Candidatus Phytoplasma</taxon>
        <taxon>16SrIX (Pigeon pea witches'-broom group)</taxon>
    </lineage>
</organism>
<gene>
    <name evidence="10" type="ORF">C6B37_00430</name>
</gene>
<keyword evidence="5" id="KW-0547">Nucleotide-binding</keyword>
<dbReference type="FunFam" id="3.40.50.300:FF:000224">
    <property type="entry name" value="Energy-coupling factor transporter ATP-binding protein EcfA"/>
    <property type="match status" value="1"/>
</dbReference>
<keyword evidence="11" id="KW-1185">Reference proteome</keyword>
<evidence type="ECO:0000256" key="3">
    <source>
        <dbReference type="ARBA" id="ARBA00022448"/>
    </source>
</evidence>
<keyword evidence="4" id="KW-1003">Cell membrane</keyword>
<dbReference type="GO" id="GO:0043190">
    <property type="term" value="C:ATP-binding cassette (ABC) transporter complex"/>
    <property type="evidence" value="ECO:0007669"/>
    <property type="project" value="TreeGrafter"/>
</dbReference>
<dbReference type="InterPro" id="IPR027417">
    <property type="entry name" value="P-loop_NTPase"/>
</dbReference>
<reference evidence="10 11" key="1">
    <citation type="submission" date="2018-02" db="EMBL/GenBank/DDBJ databases">
        <title>Metagenomics reveals mixed infection of spiroplasma and phytoplasma in chicory.</title>
        <authorList>
            <person name="Polano C."/>
            <person name="Moruzzi S."/>
            <person name="Ermacora P."/>
            <person name="Ferrini F."/>
            <person name="Martini M."/>
            <person name="Firrao G."/>
        </authorList>
    </citation>
    <scope>NUCLEOTIDE SEQUENCE [LARGE SCALE GENOMIC DNA]</scope>
    <source>
        <strain evidence="10 11">ChiP</strain>
    </source>
</reference>
<dbReference type="Gene3D" id="3.40.50.300">
    <property type="entry name" value="P-loop containing nucleotide triphosphate hydrolases"/>
    <property type="match status" value="1"/>
</dbReference>
<dbReference type="CDD" id="cd03225">
    <property type="entry name" value="ABC_cobalt_CbiO_domain1"/>
    <property type="match status" value="1"/>
</dbReference>
<comment type="subcellular location">
    <subcellularLocation>
        <location evidence="1">Cell membrane</location>
    </subcellularLocation>
</comment>
<evidence type="ECO:0000256" key="8">
    <source>
        <dbReference type="ARBA" id="ARBA00023136"/>
    </source>
</evidence>
<dbReference type="Proteomes" id="UP000238672">
    <property type="component" value="Unassembled WGS sequence"/>
</dbReference>
<dbReference type="InterPro" id="IPR003439">
    <property type="entry name" value="ABC_transporter-like_ATP-bd"/>
</dbReference>
<dbReference type="PANTHER" id="PTHR43553">
    <property type="entry name" value="HEAVY METAL TRANSPORTER"/>
    <property type="match status" value="1"/>
</dbReference>
<evidence type="ECO:0000313" key="11">
    <source>
        <dbReference type="Proteomes" id="UP000238672"/>
    </source>
</evidence>
<keyword evidence="8" id="KW-0472">Membrane</keyword>
<dbReference type="InterPro" id="IPR003593">
    <property type="entry name" value="AAA+_ATPase"/>
</dbReference>
<dbReference type="GO" id="GO:0005524">
    <property type="term" value="F:ATP binding"/>
    <property type="evidence" value="ECO:0007669"/>
    <property type="project" value="UniProtKB-KW"/>
</dbReference>
<evidence type="ECO:0000256" key="6">
    <source>
        <dbReference type="ARBA" id="ARBA00022840"/>
    </source>
</evidence>
<evidence type="ECO:0000256" key="2">
    <source>
        <dbReference type="ARBA" id="ARBA00005417"/>
    </source>
</evidence>
<dbReference type="AlphaFoldDB" id="A0A2S8NV92"/>
<keyword evidence="6" id="KW-0067">ATP-binding</keyword>
<name>A0A2S8NV92_9MOLU</name>
<proteinExistence type="inferred from homology"/>
<dbReference type="GO" id="GO:0042626">
    <property type="term" value="F:ATPase-coupled transmembrane transporter activity"/>
    <property type="evidence" value="ECO:0007669"/>
    <property type="project" value="TreeGrafter"/>
</dbReference>
<feature type="domain" description="ABC transporter" evidence="9">
    <location>
        <begin position="2"/>
        <end position="235"/>
    </location>
</feature>
<dbReference type="SUPFAM" id="SSF52540">
    <property type="entry name" value="P-loop containing nucleoside triphosphate hydrolases"/>
    <property type="match status" value="1"/>
</dbReference>
<evidence type="ECO:0000313" key="10">
    <source>
        <dbReference type="EMBL" id="PQP79914.1"/>
    </source>
</evidence>
<dbReference type="Pfam" id="PF00005">
    <property type="entry name" value="ABC_tran"/>
    <property type="match status" value="1"/>
</dbReference>
<dbReference type="InterPro" id="IPR017871">
    <property type="entry name" value="ABC_transporter-like_CS"/>
</dbReference>
<evidence type="ECO:0000256" key="7">
    <source>
        <dbReference type="ARBA" id="ARBA00022967"/>
    </source>
</evidence>
<evidence type="ECO:0000256" key="4">
    <source>
        <dbReference type="ARBA" id="ARBA00022475"/>
    </source>
</evidence>
<dbReference type="InterPro" id="IPR050095">
    <property type="entry name" value="ECF_ABC_transporter_ATP-bd"/>
</dbReference>
<keyword evidence="3" id="KW-0813">Transport</keyword>
<dbReference type="PROSITE" id="PS50893">
    <property type="entry name" value="ABC_TRANSPORTER_2"/>
    <property type="match status" value="1"/>
</dbReference>
<comment type="caution">
    <text evidence="10">The sequence shown here is derived from an EMBL/GenBank/DDBJ whole genome shotgun (WGS) entry which is preliminary data.</text>
</comment>
<dbReference type="InterPro" id="IPR015856">
    <property type="entry name" value="ABC_transpr_CbiO/EcfA_su"/>
</dbReference>
<evidence type="ECO:0000259" key="9">
    <source>
        <dbReference type="PROSITE" id="PS50893"/>
    </source>
</evidence>
<evidence type="ECO:0000256" key="1">
    <source>
        <dbReference type="ARBA" id="ARBA00004236"/>
    </source>
</evidence>
<evidence type="ECO:0000256" key="5">
    <source>
        <dbReference type="ARBA" id="ARBA00022741"/>
    </source>
</evidence>
<dbReference type="GO" id="GO:0016887">
    <property type="term" value="F:ATP hydrolysis activity"/>
    <property type="evidence" value="ECO:0007669"/>
    <property type="project" value="InterPro"/>
</dbReference>
<dbReference type="PROSITE" id="PS00211">
    <property type="entry name" value="ABC_TRANSPORTER_1"/>
    <property type="match status" value="1"/>
</dbReference>
<dbReference type="SMART" id="SM00382">
    <property type="entry name" value="AAA"/>
    <property type="match status" value="1"/>
</dbReference>
<sequence>MIIVENLCFGYNGQKVFHNLNFKIMDGQWISLMGDNGSGKTTLVNILVGLLPFLKGNIWLNDLQMNCLNNQSLRDMIGIIFQNPDYQFVGFDVRSDMAFGLENQRLSRTIIQQKIKKYACMLNIENLLDKKQQELSGGQKQKVAIASVLVMEPQIIIFDESTAFLDPKSRQEIYQIIQQIHQHKKQILITITHDLVFALKSDEIMFLNKQGELWKKDRPINLLRDNDFLNKYFDNLPLNLKIYYQLEKEKLNFNNSKLYDDIRSLLWQYNLIM</sequence>
<keyword evidence="7" id="KW-1278">Translocase</keyword>
<accession>A0A2S8NV92</accession>
<dbReference type="EMBL" id="PUUG01000005">
    <property type="protein sequence ID" value="PQP79914.1"/>
    <property type="molecule type" value="Genomic_DNA"/>
</dbReference>
<comment type="similarity">
    <text evidence="2">Belongs to the ABC transporter superfamily.</text>
</comment>
<protein>
    <submittedName>
        <fullName evidence="10">Energy-coupling factor transporter ATPase</fullName>
    </submittedName>
</protein>